<evidence type="ECO:0000256" key="4">
    <source>
        <dbReference type="ARBA" id="ARBA00037226"/>
    </source>
</evidence>
<dbReference type="InterPro" id="IPR005745">
    <property type="entry name" value="Ribosomal_uL14_bac-type"/>
</dbReference>
<evidence type="ECO:0000313" key="7">
    <source>
        <dbReference type="EMBL" id="KAB2577329.1"/>
    </source>
</evidence>
<dbReference type="InterPro" id="IPR019972">
    <property type="entry name" value="Ribosomal_uL14_CS"/>
</dbReference>
<sequence length="253" mass="27400">MKKRFVSRFGADLGAELVREKAEEAGGTDGGQAAERMGRNLRSFAGQGRAWQAHYWQRRRQPQGLRLPAPQPHRTTSEALRNIPPTFLALHHRVADKAIRAAVPAAAAPHSVSKPRAVAMIQLKSLVNCIDNSGAAVVECVKVLRSKRPATIGDRIVVVVQKQRSFGPESGGGSVSVSAANKVKRGDIRHAVVVRTAKKLQRPDGSVVKFDDNACVLINKAGEPIGSRLNGIVGQELRKTKWSKILSLAPMHL</sequence>
<dbReference type="SUPFAM" id="SSF50193">
    <property type="entry name" value="Ribosomal protein L14"/>
    <property type="match status" value="1"/>
</dbReference>
<dbReference type="Gene3D" id="2.40.150.20">
    <property type="entry name" value="Ribosomal protein L14"/>
    <property type="match status" value="1"/>
</dbReference>
<dbReference type="Pfam" id="PF00238">
    <property type="entry name" value="Ribosomal_L14"/>
    <property type="match status" value="1"/>
</dbReference>
<dbReference type="HAMAP" id="MF_01367">
    <property type="entry name" value="Ribosomal_uL14"/>
    <property type="match status" value="1"/>
</dbReference>
<evidence type="ECO:0000256" key="6">
    <source>
        <dbReference type="RuleBase" id="RU003949"/>
    </source>
</evidence>
<gene>
    <name evidence="7" type="primary">mrpl38</name>
    <name evidence="7" type="ORF">DBV05_g4151</name>
</gene>
<dbReference type="AlphaFoldDB" id="A0A5N5DHI3"/>
<dbReference type="InterPro" id="IPR000218">
    <property type="entry name" value="Ribosomal_uL14"/>
</dbReference>
<reference evidence="7 8" key="1">
    <citation type="journal article" date="2019" name="Sci. Rep.">
        <title>A multi-omics analysis of the grapevine pathogen Lasiodiplodia theobromae reveals that temperature affects the expression of virulence- and pathogenicity-related genes.</title>
        <authorList>
            <person name="Felix C."/>
            <person name="Meneses R."/>
            <person name="Goncalves M.F.M."/>
            <person name="Tilleman L."/>
            <person name="Duarte A.S."/>
            <person name="Jorrin-Novo J.V."/>
            <person name="Van de Peer Y."/>
            <person name="Deforce D."/>
            <person name="Van Nieuwerburgh F."/>
            <person name="Esteves A.C."/>
            <person name="Alves A."/>
        </authorList>
    </citation>
    <scope>NUCLEOTIDE SEQUENCE [LARGE SCALE GENOMIC DNA]</scope>
    <source>
        <strain evidence="7 8">LA-SOL3</strain>
    </source>
</reference>
<evidence type="ECO:0000256" key="5">
    <source>
        <dbReference type="ARBA" id="ARBA00040118"/>
    </source>
</evidence>
<dbReference type="EMBL" id="VCHE01000018">
    <property type="protein sequence ID" value="KAB2577329.1"/>
    <property type="molecule type" value="Genomic_DNA"/>
</dbReference>
<dbReference type="GO" id="GO:0003735">
    <property type="term" value="F:structural constituent of ribosome"/>
    <property type="evidence" value="ECO:0007669"/>
    <property type="project" value="InterPro"/>
</dbReference>
<comment type="caution">
    <text evidence="7">The sequence shown here is derived from an EMBL/GenBank/DDBJ whole genome shotgun (WGS) entry which is preliminary data.</text>
</comment>
<evidence type="ECO:0000313" key="8">
    <source>
        <dbReference type="Proteomes" id="UP000325902"/>
    </source>
</evidence>
<keyword evidence="2 6" id="KW-0689">Ribosomal protein</keyword>
<proteinExistence type="inferred from homology"/>
<keyword evidence="3 6" id="KW-0687">Ribonucleoprotein</keyword>
<dbReference type="SMART" id="SM01374">
    <property type="entry name" value="Ribosomal_L14"/>
    <property type="match status" value="1"/>
</dbReference>
<dbReference type="NCBIfam" id="TIGR01067">
    <property type="entry name" value="rplN_bact"/>
    <property type="match status" value="1"/>
</dbReference>
<comment type="function">
    <text evidence="4">Component of the mitochondrial ribosome (mitoribosome), a dedicated translation machinery responsible for the synthesis of mitochondrial genome-encoded proteins, including at least some of the essential transmembrane subunits of the mitochondrial respiratory chain. The mitoribosomes are attached to the mitochondrial inner membrane and translation products are cotranslationally integrated into the membrane.</text>
</comment>
<dbReference type="Proteomes" id="UP000325902">
    <property type="component" value="Unassembled WGS sequence"/>
</dbReference>
<dbReference type="PANTHER" id="PTHR11761">
    <property type="entry name" value="50S/60S RIBOSOMAL PROTEIN L14/L23"/>
    <property type="match status" value="1"/>
</dbReference>
<evidence type="ECO:0000256" key="2">
    <source>
        <dbReference type="ARBA" id="ARBA00022980"/>
    </source>
</evidence>
<dbReference type="CDD" id="cd00337">
    <property type="entry name" value="Ribosomal_uL14"/>
    <property type="match status" value="1"/>
</dbReference>
<dbReference type="PANTHER" id="PTHR11761:SF3">
    <property type="entry name" value="LARGE RIBOSOMAL SUBUNIT PROTEIN UL14M"/>
    <property type="match status" value="1"/>
</dbReference>
<organism evidence="7 8">
    <name type="scientific">Lasiodiplodia theobromae</name>
    <dbReference type="NCBI Taxonomy" id="45133"/>
    <lineage>
        <taxon>Eukaryota</taxon>
        <taxon>Fungi</taxon>
        <taxon>Dikarya</taxon>
        <taxon>Ascomycota</taxon>
        <taxon>Pezizomycotina</taxon>
        <taxon>Dothideomycetes</taxon>
        <taxon>Dothideomycetes incertae sedis</taxon>
        <taxon>Botryosphaeriales</taxon>
        <taxon>Botryosphaeriaceae</taxon>
        <taxon>Lasiodiplodia</taxon>
    </lineage>
</organism>
<protein>
    <recommendedName>
        <fullName evidence="5">Large ribosomal subunit protein uL14m</fullName>
    </recommendedName>
</protein>
<dbReference type="FunFam" id="2.40.150.20:FF:000005">
    <property type="entry name" value="50S ribosomal protein L14"/>
    <property type="match status" value="1"/>
</dbReference>
<keyword evidence="8" id="KW-1185">Reference proteome</keyword>
<dbReference type="GO" id="GO:0006412">
    <property type="term" value="P:translation"/>
    <property type="evidence" value="ECO:0007669"/>
    <property type="project" value="InterPro"/>
</dbReference>
<dbReference type="GO" id="GO:0005762">
    <property type="term" value="C:mitochondrial large ribosomal subunit"/>
    <property type="evidence" value="ECO:0007669"/>
    <property type="project" value="TreeGrafter"/>
</dbReference>
<comment type="similarity">
    <text evidence="1 6">Belongs to the universal ribosomal protein uL14 family.</text>
</comment>
<dbReference type="OrthoDB" id="274765at2759"/>
<name>A0A5N5DHI3_9PEZI</name>
<evidence type="ECO:0000256" key="3">
    <source>
        <dbReference type="ARBA" id="ARBA00023274"/>
    </source>
</evidence>
<dbReference type="InterPro" id="IPR036853">
    <property type="entry name" value="Ribosomal_uL14_sf"/>
</dbReference>
<evidence type="ECO:0000256" key="1">
    <source>
        <dbReference type="ARBA" id="ARBA00010745"/>
    </source>
</evidence>
<dbReference type="PROSITE" id="PS00049">
    <property type="entry name" value="RIBOSOMAL_L14"/>
    <property type="match status" value="1"/>
</dbReference>
<dbReference type="GO" id="GO:0070180">
    <property type="term" value="F:large ribosomal subunit rRNA binding"/>
    <property type="evidence" value="ECO:0007669"/>
    <property type="project" value="TreeGrafter"/>
</dbReference>
<accession>A0A5N5DHI3</accession>